<accession>A0A644V8C4</accession>
<keyword evidence="1" id="KW-0812">Transmembrane</keyword>
<feature type="transmembrane region" description="Helical" evidence="1">
    <location>
        <begin position="14"/>
        <end position="34"/>
    </location>
</feature>
<sequence>MSKMETTKRGMSKIFKVGCLSIVLLIVIIIAIIINGTSKDEPEQLAAQVESMEVEQPSGWVYEDVNDEMTNKTFRYASVESTNTLDFEFPYDKNVKFALAVRNLNNQNDVMLLAESCQFMTSVMNSEYCRIKFDDAEVEKVYFNSAEDGSTNIIFFSNQDKLISKIKAAEKVMIEAPFYMAGRKVLYFDVKGLQWEK</sequence>
<comment type="caution">
    <text evidence="2">The sequence shown here is derived from an EMBL/GenBank/DDBJ whole genome shotgun (WGS) entry which is preliminary data.</text>
</comment>
<evidence type="ECO:0000313" key="2">
    <source>
        <dbReference type="EMBL" id="MPL87599.1"/>
    </source>
</evidence>
<protein>
    <submittedName>
        <fullName evidence="2">Uncharacterized protein</fullName>
    </submittedName>
</protein>
<name>A0A644V8C4_9ZZZZ</name>
<dbReference type="EMBL" id="VSSQ01000241">
    <property type="protein sequence ID" value="MPL87599.1"/>
    <property type="molecule type" value="Genomic_DNA"/>
</dbReference>
<keyword evidence="1" id="KW-1133">Transmembrane helix</keyword>
<keyword evidence="1" id="KW-0472">Membrane</keyword>
<dbReference type="AlphaFoldDB" id="A0A644V8C4"/>
<reference evidence="2" key="1">
    <citation type="submission" date="2019-08" db="EMBL/GenBank/DDBJ databases">
        <authorList>
            <person name="Kucharzyk K."/>
            <person name="Murdoch R.W."/>
            <person name="Higgins S."/>
            <person name="Loffler F."/>
        </authorList>
    </citation>
    <scope>NUCLEOTIDE SEQUENCE</scope>
</reference>
<evidence type="ECO:0000256" key="1">
    <source>
        <dbReference type="SAM" id="Phobius"/>
    </source>
</evidence>
<organism evidence="2">
    <name type="scientific">bioreactor metagenome</name>
    <dbReference type="NCBI Taxonomy" id="1076179"/>
    <lineage>
        <taxon>unclassified sequences</taxon>
        <taxon>metagenomes</taxon>
        <taxon>ecological metagenomes</taxon>
    </lineage>
</organism>
<gene>
    <name evidence="2" type="ORF">SDC9_33600</name>
</gene>
<proteinExistence type="predicted"/>